<dbReference type="Pfam" id="PF12296">
    <property type="entry name" value="HsbA"/>
    <property type="match status" value="1"/>
</dbReference>
<organism evidence="2 3">
    <name type="scientific">Penicillium subrubescens</name>
    <dbReference type="NCBI Taxonomy" id="1316194"/>
    <lineage>
        <taxon>Eukaryota</taxon>
        <taxon>Fungi</taxon>
        <taxon>Dikarya</taxon>
        <taxon>Ascomycota</taxon>
        <taxon>Pezizomycotina</taxon>
        <taxon>Eurotiomycetes</taxon>
        <taxon>Eurotiomycetidae</taxon>
        <taxon>Eurotiales</taxon>
        <taxon>Aspergillaceae</taxon>
        <taxon>Penicillium</taxon>
    </lineage>
</organism>
<feature type="chain" id="PRO_5010184872" evidence="1">
    <location>
        <begin position="20"/>
        <end position="199"/>
    </location>
</feature>
<dbReference type="EMBL" id="MNBE01000673">
    <property type="protein sequence ID" value="OKO98390.1"/>
    <property type="molecule type" value="Genomic_DNA"/>
</dbReference>
<dbReference type="PANTHER" id="PTHR38123:SF3">
    <property type="entry name" value="ANTIGENIC CELL WALL GALACTOMANNOPROTEIN"/>
    <property type="match status" value="1"/>
</dbReference>
<dbReference type="AlphaFoldDB" id="A0A1Q5TDU8"/>
<dbReference type="Proteomes" id="UP000186955">
    <property type="component" value="Unassembled WGS sequence"/>
</dbReference>
<dbReference type="PANTHER" id="PTHR38123">
    <property type="entry name" value="CELL WALL SERINE-THREONINE-RICH GALACTOMANNOPROTEIN MP1 (AFU_ORTHOLOGUE AFUA_4G03240)"/>
    <property type="match status" value="1"/>
</dbReference>
<dbReference type="OrthoDB" id="4327660at2759"/>
<accession>A0A1Q5TDU8</accession>
<dbReference type="InterPro" id="IPR021054">
    <property type="entry name" value="Cell_wall_mannoprotein_1"/>
</dbReference>
<keyword evidence="1" id="KW-0732">Signal</keyword>
<name>A0A1Q5TDU8_9EURO</name>
<protein>
    <submittedName>
        <fullName evidence="2">Uncharacterized protein</fullName>
    </submittedName>
</protein>
<dbReference type="GO" id="GO:0005576">
    <property type="term" value="C:extracellular region"/>
    <property type="evidence" value="ECO:0007669"/>
    <property type="project" value="TreeGrafter"/>
</dbReference>
<reference evidence="2 3" key="1">
    <citation type="submission" date="2016-10" db="EMBL/GenBank/DDBJ databases">
        <title>Genome sequence of the ascomycete fungus Penicillium subrubescens.</title>
        <authorList>
            <person name="De Vries R.P."/>
            <person name="Peng M."/>
            <person name="Dilokpimol A."/>
            <person name="Hilden K."/>
            <person name="Makela M.R."/>
            <person name="Grigoriev I."/>
            <person name="Riley R."/>
            <person name="Granchi Z."/>
        </authorList>
    </citation>
    <scope>NUCLEOTIDE SEQUENCE [LARGE SCALE GENOMIC DNA]</scope>
    <source>
        <strain evidence="2 3">CBS 132785</strain>
    </source>
</reference>
<evidence type="ECO:0000313" key="2">
    <source>
        <dbReference type="EMBL" id="OKO98390.1"/>
    </source>
</evidence>
<sequence length="199" mass="22036">MRVLKTLVTFCSLFLVASAAPATQKDSVMSSIATFSEAVQANKDAINRYHGGSLAAIPVGQKCYDCWYALREAHSKLTDAKFTPSESEEVVKQFTSLNQDSIDLLNLYRDKAPVLNQASVSFIVPIMMQALFREADDYSAALQALMPEKDIAPMKQITVDHKAAWDEAFAAYDPTRNTAPVQQWKSLMSVFSPALTYLI</sequence>
<feature type="signal peptide" evidence="1">
    <location>
        <begin position="1"/>
        <end position="19"/>
    </location>
</feature>
<evidence type="ECO:0000256" key="1">
    <source>
        <dbReference type="SAM" id="SignalP"/>
    </source>
</evidence>
<proteinExistence type="predicted"/>
<evidence type="ECO:0000313" key="3">
    <source>
        <dbReference type="Proteomes" id="UP000186955"/>
    </source>
</evidence>
<comment type="caution">
    <text evidence="2">The sequence shown here is derived from an EMBL/GenBank/DDBJ whole genome shotgun (WGS) entry which is preliminary data.</text>
</comment>
<gene>
    <name evidence="2" type="ORF">PENSUB_9488</name>
</gene>
<keyword evidence="3" id="KW-1185">Reference proteome</keyword>